<dbReference type="CDD" id="cd00060">
    <property type="entry name" value="FHA"/>
    <property type="match status" value="1"/>
</dbReference>
<keyword evidence="10" id="KW-1185">Reference proteome</keyword>
<evidence type="ECO:0000256" key="4">
    <source>
        <dbReference type="ARBA" id="ARBA00022692"/>
    </source>
</evidence>
<evidence type="ECO:0000256" key="6">
    <source>
        <dbReference type="ARBA" id="ARBA00023136"/>
    </source>
</evidence>
<dbReference type="PANTHER" id="PTHR36115:SF6">
    <property type="entry name" value="PROLINE-RICH ANTIGEN HOMOLOG"/>
    <property type="match status" value="1"/>
</dbReference>
<reference evidence="9 10" key="1">
    <citation type="submission" date="2016-12" db="EMBL/GenBank/DDBJ databases">
        <title>Complete genome sequence of Microbacterium aurum KACC 15219.</title>
        <authorList>
            <person name="Jung Y."/>
            <person name="Shin J.-H."/>
            <person name="Lee Y.-J."/>
            <person name="Yi H."/>
            <person name="Bahn Y.-S."/>
            <person name="Kim J.F."/>
            <person name="Lee D.-W."/>
        </authorList>
    </citation>
    <scope>NUCLEOTIDE SEQUENCE [LARGE SCALE GENOMIC DNA]</scope>
    <source>
        <strain evidence="9 10">KACC 15219</strain>
    </source>
</reference>
<dbReference type="GO" id="GO:0005886">
    <property type="term" value="C:plasma membrane"/>
    <property type="evidence" value="ECO:0007669"/>
    <property type="project" value="UniProtKB-SubCell"/>
</dbReference>
<keyword evidence="6 7" id="KW-0472">Membrane</keyword>
<dbReference type="InterPro" id="IPR010432">
    <property type="entry name" value="RDD"/>
</dbReference>
<gene>
    <name evidence="9" type="ORF">BOH66_13480</name>
</gene>
<feature type="transmembrane region" description="Helical" evidence="7">
    <location>
        <begin position="139"/>
        <end position="162"/>
    </location>
</feature>
<feature type="transmembrane region" description="Helical" evidence="7">
    <location>
        <begin position="40"/>
        <end position="64"/>
    </location>
</feature>
<proteinExistence type="predicted"/>
<name>A0A1P8UAK0_9MICO</name>
<dbReference type="KEGG" id="maur:BOH66_13480"/>
<evidence type="ECO:0000256" key="2">
    <source>
        <dbReference type="ARBA" id="ARBA00022475"/>
    </source>
</evidence>
<keyword evidence="4 7" id="KW-0812">Transmembrane</keyword>
<dbReference type="Proteomes" id="UP000187185">
    <property type="component" value="Chromosome"/>
</dbReference>
<dbReference type="InterPro" id="IPR051791">
    <property type="entry name" value="Pra-immunoreactive"/>
</dbReference>
<keyword evidence="3" id="KW-0597">Phosphoprotein</keyword>
<dbReference type="InterPro" id="IPR008984">
    <property type="entry name" value="SMAD_FHA_dom_sf"/>
</dbReference>
<comment type="subcellular location">
    <subcellularLocation>
        <location evidence="1">Cell membrane</location>
        <topology evidence="1">Multi-pass membrane protein</topology>
    </subcellularLocation>
</comment>
<evidence type="ECO:0000256" key="5">
    <source>
        <dbReference type="ARBA" id="ARBA00022989"/>
    </source>
</evidence>
<protein>
    <recommendedName>
        <fullName evidence="8">FHA domain-containing protein</fullName>
    </recommendedName>
</protein>
<dbReference type="Pfam" id="PF06271">
    <property type="entry name" value="RDD"/>
    <property type="match status" value="1"/>
</dbReference>
<dbReference type="PROSITE" id="PS50006">
    <property type="entry name" value="FHA_DOMAIN"/>
    <property type="match status" value="1"/>
</dbReference>
<evidence type="ECO:0000313" key="10">
    <source>
        <dbReference type="Proteomes" id="UP000187185"/>
    </source>
</evidence>
<evidence type="ECO:0000256" key="3">
    <source>
        <dbReference type="ARBA" id="ARBA00022553"/>
    </source>
</evidence>
<dbReference type="EMBL" id="CP018762">
    <property type="protein sequence ID" value="APZ35148.1"/>
    <property type="molecule type" value="Genomic_DNA"/>
</dbReference>
<dbReference type="STRING" id="36805.BOH66_13480"/>
<feature type="transmembrane region" description="Helical" evidence="7">
    <location>
        <begin position="84"/>
        <end position="104"/>
    </location>
</feature>
<keyword evidence="5 7" id="KW-1133">Transmembrane helix</keyword>
<evidence type="ECO:0000259" key="8">
    <source>
        <dbReference type="PROSITE" id="PS50006"/>
    </source>
</evidence>
<dbReference type="OrthoDB" id="4625746at2"/>
<evidence type="ECO:0000256" key="7">
    <source>
        <dbReference type="SAM" id="Phobius"/>
    </source>
</evidence>
<dbReference type="AlphaFoldDB" id="A0A1P8UAK0"/>
<dbReference type="SUPFAM" id="SSF49879">
    <property type="entry name" value="SMAD/FHA domain"/>
    <property type="match status" value="1"/>
</dbReference>
<organism evidence="9 10">
    <name type="scientific">Microbacterium aurum</name>
    <dbReference type="NCBI Taxonomy" id="36805"/>
    <lineage>
        <taxon>Bacteria</taxon>
        <taxon>Bacillati</taxon>
        <taxon>Actinomycetota</taxon>
        <taxon>Actinomycetes</taxon>
        <taxon>Micrococcales</taxon>
        <taxon>Microbacteriaceae</taxon>
        <taxon>Microbacterium</taxon>
    </lineage>
</organism>
<dbReference type="PANTHER" id="PTHR36115">
    <property type="entry name" value="PROLINE-RICH ANTIGEN HOMOLOG-RELATED"/>
    <property type="match status" value="1"/>
</dbReference>
<evidence type="ECO:0000256" key="1">
    <source>
        <dbReference type="ARBA" id="ARBA00004651"/>
    </source>
</evidence>
<feature type="domain" description="FHA" evidence="8">
    <location>
        <begin position="331"/>
        <end position="381"/>
    </location>
</feature>
<evidence type="ECO:0000313" key="9">
    <source>
        <dbReference type="EMBL" id="APZ35148.1"/>
    </source>
</evidence>
<keyword evidence="2" id="KW-1003">Cell membrane</keyword>
<dbReference type="InterPro" id="IPR000253">
    <property type="entry name" value="FHA_dom"/>
</dbReference>
<dbReference type="RefSeq" id="WP_076691527.1">
    <property type="nucleotide sequence ID" value="NZ_CP018762.1"/>
</dbReference>
<dbReference type="Gene3D" id="2.60.200.20">
    <property type="match status" value="1"/>
</dbReference>
<accession>A0A1P8UAK0</accession>
<sequence length="424" mass="44143">MIWEIEHETRVVDGLDAQGRPDPAYAAALGLVPAPFGRRALAFAIDIAIWLILQLPLWLGAIPLLLKLATGAISPYGFVNHPDFVLAVIMATVSVALSLVYVVVQWMLHGLKGITIGKAVSGVRSVNVMTLERPGVWAVLLRYVIVAASGILPAVGPALVLLSPTFDLERRGRGWHDRIGKVWLVDVRHGLNPYDEKRMRVARKTVKAEPAPERVELPSLATPRDPVAQPEYRPGSRISAGVVGVPRSPEAPAMPAPAAAAAPASAPVNPTTPSPAATPAAPAVATPAPAVATAAPAVAVADAPGPRRRGRMVGLALRLDTGETIPVTAPILLGRDPDVAAHPGAQAVPLADTTRTLSKTHALIQPVAGGLEIIDRRSTNGCGVIRGGIETELASGGSATVAEGDAIRLGDRTADVVQIAPLQT</sequence>